<keyword evidence="5" id="KW-0967">Endosome</keyword>
<dbReference type="PANTHER" id="PTHR12447:SF31">
    <property type="entry name" value="LD31969P"/>
    <property type="match status" value="1"/>
</dbReference>
<evidence type="ECO:0000313" key="11">
    <source>
        <dbReference type="EMBL" id="CAB3221744.1"/>
    </source>
</evidence>
<keyword evidence="4" id="KW-0677">Repeat</keyword>
<organism evidence="11">
    <name type="scientific">Phallusia mammillata</name>
    <dbReference type="NCBI Taxonomy" id="59560"/>
    <lineage>
        <taxon>Eukaryota</taxon>
        <taxon>Metazoa</taxon>
        <taxon>Chordata</taxon>
        <taxon>Tunicata</taxon>
        <taxon>Ascidiacea</taxon>
        <taxon>Phlebobranchia</taxon>
        <taxon>Ascidiidae</taxon>
        <taxon>Phallusia</taxon>
    </lineage>
</organism>
<evidence type="ECO:0000256" key="7">
    <source>
        <dbReference type="ARBA" id="ARBA00024956"/>
    </source>
</evidence>
<evidence type="ECO:0000259" key="10">
    <source>
        <dbReference type="Pfam" id="PF11904"/>
    </source>
</evidence>
<comment type="subcellular location">
    <subcellularLocation>
        <location evidence="1">Cell membrane</location>
    </subcellularLocation>
    <subcellularLocation>
        <location evidence="2">Late endosome</location>
    </subcellularLocation>
</comment>
<dbReference type="Gene3D" id="1.25.40.20">
    <property type="entry name" value="Ankyrin repeat-containing domain"/>
    <property type="match status" value="1"/>
</dbReference>
<dbReference type="AlphaFoldDB" id="A0A6F9D793"/>
<proteinExistence type="evidence at transcript level"/>
<comment type="function">
    <text evidence="7">Ubiquitin-binding protein that specifically recognizes and binds 'Lys-63'-linked ubiquitin. Does not bind 'Lys-48'-linked ubiquitin. Positively regulates the internalization of ligand-activated EGFR by binding to the Ub moiety of ubiquitinated EGFR at the cell membrane.</text>
</comment>
<sequence length="581" mass="65633">MAGESDLSECYPLHWMVWHNQYEKLRELLSNPEKDTEKNDSRGRTVLHLAVSLGHIECARLLLHNGANVLAENKDGWSVLHEAISTGDPEMVALILQFRDYRQACIRLEAVPKLLSELRNSPDFYVEMKWEFNSWIPLLSKVCPSDVCKIWKKGSCIRVDTTLLGFENMTWKRGDRSFVFKGCDQGATLLDINHDSKEVIEEVLFDDNVLSFDMFTPSQDVILHRLTHPVVCTHLNVDTIQLEVSTYGFLGWRSDRHETVNGYKAAVHSASNVEIVTKTRAEHVDDKNSKKSENNSIASRFLKSFSGFSLDHNATSSQTSEPNEHATAGNPEGLSPEQYFSDNQDKTVDIGRPKETTVKIQKFKGCLWMCKEFPLSLTQQVLPIIDLMSTTSPHFRKLGDFIKMKLPAGFPVKIEIPVFHVLNACVTFDNINGKKSSEVKAVPFVSEMQPEGPEGAPLEVIVEEECFEAPVGYQVMSISSNKTPGPRVDEDERLLQLAIQQSLMMQEGTEEEQVTLMEALSNSSPGSNRNRNHSPLPPLPHEDEFQKALRLSALEADKYKALEEQENEELRKALELSMLDK</sequence>
<gene>
    <name evidence="11" type="primary">Ankrd13c-001</name>
</gene>
<reference evidence="11" key="1">
    <citation type="submission" date="2020-04" db="EMBL/GenBank/DDBJ databases">
        <authorList>
            <person name="Neveu A P."/>
        </authorList>
    </citation>
    <scope>NUCLEOTIDE SEQUENCE</scope>
    <source>
        <tissue evidence="11">Whole embryo</tissue>
    </source>
</reference>
<dbReference type="InterPro" id="IPR021832">
    <property type="entry name" value="ANKRD13"/>
</dbReference>
<feature type="region of interest" description="Disordered" evidence="9">
    <location>
        <begin position="313"/>
        <end position="350"/>
    </location>
</feature>
<dbReference type="PROSITE" id="PS50088">
    <property type="entry name" value="ANK_REPEAT"/>
    <property type="match status" value="1"/>
</dbReference>
<keyword evidence="3" id="KW-1003">Cell membrane</keyword>
<evidence type="ECO:0000256" key="1">
    <source>
        <dbReference type="ARBA" id="ARBA00004236"/>
    </source>
</evidence>
<dbReference type="GO" id="GO:0048471">
    <property type="term" value="C:perinuclear region of cytoplasm"/>
    <property type="evidence" value="ECO:0007669"/>
    <property type="project" value="UniProtKB-ARBA"/>
</dbReference>
<dbReference type="InterPro" id="IPR002110">
    <property type="entry name" value="Ankyrin_rpt"/>
</dbReference>
<feature type="domain" description="Ankyrin repeat" evidence="10">
    <location>
        <begin position="158"/>
        <end position="474"/>
    </location>
</feature>
<dbReference type="InterPro" id="IPR003903">
    <property type="entry name" value="UIM_dom"/>
</dbReference>
<dbReference type="FunFam" id="1.25.40.20:FF:000057">
    <property type="entry name" value="Ankyrin repeat domain-containing protein 13B"/>
    <property type="match status" value="1"/>
</dbReference>
<dbReference type="Pfam" id="PF12796">
    <property type="entry name" value="Ank_2"/>
    <property type="match status" value="1"/>
</dbReference>
<accession>A0A6F9D793</accession>
<dbReference type="GO" id="GO:0005770">
    <property type="term" value="C:late endosome"/>
    <property type="evidence" value="ECO:0007669"/>
    <property type="project" value="UniProtKB-SubCell"/>
</dbReference>
<dbReference type="PROSITE" id="PS50330">
    <property type="entry name" value="UIM"/>
    <property type="match status" value="1"/>
</dbReference>
<dbReference type="GO" id="GO:0002091">
    <property type="term" value="P:negative regulation of receptor internalization"/>
    <property type="evidence" value="ECO:0007669"/>
    <property type="project" value="UniProtKB-ARBA"/>
</dbReference>
<dbReference type="PROSITE" id="PS50297">
    <property type="entry name" value="ANK_REP_REGION"/>
    <property type="match status" value="1"/>
</dbReference>
<evidence type="ECO:0000256" key="8">
    <source>
        <dbReference type="PROSITE-ProRule" id="PRU00023"/>
    </source>
</evidence>
<dbReference type="Pfam" id="PF11904">
    <property type="entry name" value="ANKRD13_C"/>
    <property type="match status" value="1"/>
</dbReference>
<dbReference type="EMBL" id="LR782921">
    <property type="protein sequence ID" value="CAB3221744.1"/>
    <property type="molecule type" value="mRNA"/>
</dbReference>
<evidence type="ECO:0000256" key="9">
    <source>
        <dbReference type="SAM" id="MobiDB-lite"/>
    </source>
</evidence>
<evidence type="ECO:0000256" key="6">
    <source>
        <dbReference type="ARBA" id="ARBA00023136"/>
    </source>
</evidence>
<protein>
    <submittedName>
        <fullName evidence="11">Ankyrin repeat domain-containing protein 13C-like</fullName>
    </submittedName>
</protein>
<dbReference type="InterPro" id="IPR036770">
    <property type="entry name" value="Ankyrin_rpt-contain_sf"/>
</dbReference>
<evidence type="ECO:0000256" key="2">
    <source>
        <dbReference type="ARBA" id="ARBA00004603"/>
    </source>
</evidence>
<keyword evidence="8" id="KW-0040">ANK repeat</keyword>
<evidence type="ECO:0000256" key="5">
    <source>
        <dbReference type="ARBA" id="ARBA00022753"/>
    </source>
</evidence>
<evidence type="ECO:0000256" key="3">
    <source>
        <dbReference type="ARBA" id="ARBA00022475"/>
    </source>
</evidence>
<dbReference type="GO" id="GO:0140036">
    <property type="term" value="F:ubiquitin-modified protein reader activity"/>
    <property type="evidence" value="ECO:0007669"/>
    <property type="project" value="UniProtKB-ARBA"/>
</dbReference>
<feature type="region of interest" description="Disordered" evidence="9">
    <location>
        <begin position="520"/>
        <end position="544"/>
    </location>
</feature>
<name>A0A6F9D793_9ASCI</name>
<dbReference type="InterPro" id="IPR055285">
    <property type="entry name" value="ANKRD13_C"/>
</dbReference>
<dbReference type="SMART" id="SM00248">
    <property type="entry name" value="ANK"/>
    <property type="match status" value="3"/>
</dbReference>
<evidence type="ECO:0000256" key="4">
    <source>
        <dbReference type="ARBA" id="ARBA00022737"/>
    </source>
</evidence>
<feature type="repeat" description="ANK" evidence="8">
    <location>
        <begin position="42"/>
        <end position="74"/>
    </location>
</feature>
<dbReference type="GO" id="GO:0005886">
    <property type="term" value="C:plasma membrane"/>
    <property type="evidence" value="ECO:0007669"/>
    <property type="project" value="UniProtKB-SubCell"/>
</dbReference>
<keyword evidence="6" id="KW-0472">Membrane</keyword>
<dbReference type="PANTHER" id="PTHR12447">
    <property type="entry name" value="ANKYRIN REPEAT DOMAIN-CONTAINING PROTEIN 13"/>
    <property type="match status" value="1"/>
</dbReference>
<dbReference type="SUPFAM" id="SSF48403">
    <property type="entry name" value="Ankyrin repeat"/>
    <property type="match status" value="1"/>
</dbReference>